<evidence type="ECO:0008006" key="4">
    <source>
        <dbReference type="Google" id="ProtNLM"/>
    </source>
</evidence>
<dbReference type="Proteomes" id="UP000770015">
    <property type="component" value="Unassembled WGS sequence"/>
</dbReference>
<gene>
    <name evidence="2" type="ORF">F5X68DRAFT_242366</name>
</gene>
<evidence type="ECO:0000313" key="3">
    <source>
        <dbReference type="Proteomes" id="UP000770015"/>
    </source>
</evidence>
<name>A0A9P9A8H7_9PEZI</name>
<keyword evidence="1" id="KW-0472">Membrane</keyword>
<evidence type="ECO:0000256" key="1">
    <source>
        <dbReference type="SAM" id="Phobius"/>
    </source>
</evidence>
<sequence>MRQETIILITSFHLAVFFYMTFQLYPEAYDFIAYVLCMLMPMCGDTVIWSRPGGMRIWQRDLDLNNRTGTIIFNANALAISVDYLPAASISAPAAPSLAARSDTCPNHHVTCQPLHNNCCPTSKECCGLGCCRDNAHCVEAERGWCCPRAAVLCGDRCVRGACCAGGTHACPNEGETCCGRAGSGSGSGSGSDRDDDKWSPELRCCKKGEYCHAGSECRKLKGEEGCGRGRGRGVEVRGAFWAAVCALVAAF</sequence>
<feature type="transmembrane region" description="Helical" evidence="1">
    <location>
        <begin position="7"/>
        <end position="25"/>
    </location>
</feature>
<proteinExistence type="predicted"/>
<dbReference type="AlphaFoldDB" id="A0A9P9A8H7"/>
<keyword evidence="1" id="KW-1133">Transmembrane helix</keyword>
<dbReference type="OrthoDB" id="4849569at2759"/>
<comment type="caution">
    <text evidence="2">The sequence shown here is derived from an EMBL/GenBank/DDBJ whole genome shotgun (WGS) entry which is preliminary data.</text>
</comment>
<dbReference type="EMBL" id="JAGSXJ010000017">
    <property type="protein sequence ID" value="KAH6683537.1"/>
    <property type="molecule type" value="Genomic_DNA"/>
</dbReference>
<evidence type="ECO:0000313" key="2">
    <source>
        <dbReference type="EMBL" id="KAH6683537.1"/>
    </source>
</evidence>
<keyword evidence="3" id="KW-1185">Reference proteome</keyword>
<feature type="transmembrane region" description="Helical" evidence="1">
    <location>
        <begin position="31"/>
        <end position="50"/>
    </location>
</feature>
<protein>
    <recommendedName>
        <fullName evidence="4">Granulin</fullName>
    </recommendedName>
</protein>
<reference evidence="2" key="1">
    <citation type="journal article" date="2021" name="Nat. Commun.">
        <title>Genetic determinants of endophytism in the Arabidopsis root mycobiome.</title>
        <authorList>
            <person name="Mesny F."/>
            <person name="Miyauchi S."/>
            <person name="Thiergart T."/>
            <person name="Pickel B."/>
            <person name="Atanasova L."/>
            <person name="Karlsson M."/>
            <person name="Huettel B."/>
            <person name="Barry K.W."/>
            <person name="Haridas S."/>
            <person name="Chen C."/>
            <person name="Bauer D."/>
            <person name="Andreopoulos W."/>
            <person name="Pangilinan J."/>
            <person name="LaButti K."/>
            <person name="Riley R."/>
            <person name="Lipzen A."/>
            <person name="Clum A."/>
            <person name="Drula E."/>
            <person name="Henrissat B."/>
            <person name="Kohler A."/>
            <person name="Grigoriev I.V."/>
            <person name="Martin F.M."/>
            <person name="Hacquard S."/>
        </authorList>
    </citation>
    <scope>NUCLEOTIDE SEQUENCE</scope>
    <source>
        <strain evidence="2">MPI-SDFR-AT-0117</strain>
    </source>
</reference>
<accession>A0A9P9A8H7</accession>
<keyword evidence="1" id="KW-0812">Transmembrane</keyword>
<organism evidence="2 3">
    <name type="scientific">Plectosphaerella plurivora</name>
    <dbReference type="NCBI Taxonomy" id="936078"/>
    <lineage>
        <taxon>Eukaryota</taxon>
        <taxon>Fungi</taxon>
        <taxon>Dikarya</taxon>
        <taxon>Ascomycota</taxon>
        <taxon>Pezizomycotina</taxon>
        <taxon>Sordariomycetes</taxon>
        <taxon>Hypocreomycetidae</taxon>
        <taxon>Glomerellales</taxon>
        <taxon>Plectosphaerellaceae</taxon>
        <taxon>Plectosphaerella</taxon>
    </lineage>
</organism>